<evidence type="ECO:0000313" key="2">
    <source>
        <dbReference type="Proteomes" id="UP000469125"/>
    </source>
</evidence>
<gene>
    <name evidence="1" type="ORF">GMD78_17280</name>
</gene>
<dbReference type="Pfam" id="PF10803">
    <property type="entry name" value="GerPB"/>
    <property type="match status" value="1"/>
</dbReference>
<organism evidence="1 2">
    <name type="scientific">Ornithinibacillus caprae</name>
    <dbReference type="NCBI Taxonomy" id="2678566"/>
    <lineage>
        <taxon>Bacteria</taxon>
        <taxon>Bacillati</taxon>
        <taxon>Bacillota</taxon>
        <taxon>Bacilli</taxon>
        <taxon>Bacillales</taxon>
        <taxon>Bacillaceae</taxon>
        <taxon>Ornithinibacillus</taxon>
    </lineage>
</organism>
<protein>
    <submittedName>
        <fullName evidence="1">Spore gernimation protein KA</fullName>
    </submittedName>
</protein>
<proteinExistence type="predicted"/>
<dbReference type="Proteomes" id="UP000469125">
    <property type="component" value="Unassembled WGS sequence"/>
</dbReference>
<dbReference type="EMBL" id="WOCA01000017">
    <property type="protein sequence ID" value="MUK90128.1"/>
    <property type="molecule type" value="Genomic_DNA"/>
</dbReference>
<evidence type="ECO:0000313" key="1">
    <source>
        <dbReference type="EMBL" id="MUK90128.1"/>
    </source>
</evidence>
<comment type="caution">
    <text evidence="1">The sequence shown here is derived from an EMBL/GenBank/DDBJ whole genome shotgun (WGS) entry which is preliminary data.</text>
</comment>
<sequence length="72" mass="7613">MYFTVHQCININMIRVGSVTNSSVLQIGSTGSIQAQSDLYNTGGYTEPAEEAEAIGTATPPIIPLTQPISLT</sequence>
<dbReference type="AlphaFoldDB" id="A0A6N8FR14"/>
<keyword evidence="2" id="KW-1185">Reference proteome</keyword>
<reference evidence="1 2" key="1">
    <citation type="submission" date="2019-11" db="EMBL/GenBank/DDBJ databases">
        <authorList>
            <person name="Li X."/>
        </authorList>
    </citation>
    <scope>NUCLEOTIDE SEQUENCE [LARGE SCALE GENOMIC DNA]</scope>
    <source>
        <strain evidence="1 2">L9</strain>
    </source>
</reference>
<dbReference type="RefSeq" id="WP_155670623.1">
    <property type="nucleotide sequence ID" value="NZ_WOCA01000017.1"/>
</dbReference>
<dbReference type="InterPro" id="IPR024255">
    <property type="entry name" value="GerPB"/>
</dbReference>
<name>A0A6N8FR14_9BACI</name>
<accession>A0A6N8FR14</accession>